<evidence type="ECO:0000313" key="2">
    <source>
        <dbReference type="Proteomes" id="UP000798662"/>
    </source>
</evidence>
<accession>A0ACC3BK32</accession>
<gene>
    <name evidence="1" type="ORF">I4F81_000723</name>
</gene>
<reference evidence="1" key="1">
    <citation type="submission" date="2019-11" db="EMBL/GenBank/DDBJ databases">
        <title>Nori genome reveals adaptations in red seaweeds to the harsh intertidal environment.</title>
        <authorList>
            <person name="Wang D."/>
            <person name="Mao Y."/>
        </authorList>
    </citation>
    <scope>NUCLEOTIDE SEQUENCE</scope>
    <source>
        <tissue evidence="1">Gametophyte</tissue>
    </source>
</reference>
<name>A0ACC3BK32_PYRYE</name>
<dbReference type="EMBL" id="CM020618">
    <property type="protein sequence ID" value="KAK1858110.1"/>
    <property type="molecule type" value="Genomic_DNA"/>
</dbReference>
<organism evidence="1 2">
    <name type="scientific">Pyropia yezoensis</name>
    <name type="common">Susabi-nori</name>
    <name type="synonym">Porphyra yezoensis</name>
    <dbReference type="NCBI Taxonomy" id="2788"/>
    <lineage>
        <taxon>Eukaryota</taxon>
        <taxon>Rhodophyta</taxon>
        <taxon>Bangiophyceae</taxon>
        <taxon>Bangiales</taxon>
        <taxon>Bangiaceae</taxon>
        <taxon>Pyropia</taxon>
    </lineage>
</organism>
<evidence type="ECO:0000313" key="1">
    <source>
        <dbReference type="EMBL" id="KAK1858110.1"/>
    </source>
</evidence>
<comment type="caution">
    <text evidence="1">The sequence shown here is derived from an EMBL/GenBank/DDBJ whole genome shotgun (WGS) entry which is preliminary data.</text>
</comment>
<protein>
    <submittedName>
        <fullName evidence="1">Uncharacterized protein</fullName>
    </submittedName>
</protein>
<sequence>MAAWCALDVVRLWTAALEEPNRSVTTTWMMLAARSPVTHEVASEGLLLPAGQQRAPQVTLMPQPARDERVLIARDTELVFTLVHLAKFTSTRVAWYLASSPGMGKTHFVWDLLEALADIDHDRFAQAAQAAQLPRWHTVVESLKHSRVCVVSFNGLCAWSSTDDGFIKTYEEAPMAVFLPIYLRIFWCLRCNDGCDFGTFCNLINKMLRSNAVTVDEICREALDVLKDQPTIIVVEELSKVPLFKAVYDGDSPAENIFMVVDTESRRSAAVQLSLLYRHELCTLTRSSLISMVFTTPCPGMLLQDVRALLDDSEQSDERAALDAEVDEIIRKVSNASTAIDSLLVTSMSSRHRKGSPYYILCAVKVGFLDWRRIATVFFLPLFRGPRVVHMSEAYRSSYKQPARLSAEAFAWISGGHPRSAAVLRDKLEESVGPVWSSVVVPAAEDISDKSKLDDLLDDLLSVPVVILAAVHNCTLNAELPLSSGINLKGSFKTWDDLFADNILTDAVSNSAGAYKDPCMPPLFLVALLRKWNEQRSSLEESYSSPKDFIRLRDVMDALLSVYTCCGSTGGGGKVWEYVSLWADITLTRLRAASPVWSKPAPGLLLPHDYESLTLSDLYPGTRTYHTGGPYPLLDTVLFNAVPEKVMVDDDADADAALDSIPAVLARDTAVLVSTVFKCKPEQTGFDYLKFLPSETGELFAICTSCKYTGVSQRYLNIESDVRSSLMMMEGAFGDCWEQWKHRSILVVATNLRTAKKPKATAKLAPTESSRVIIIGRDNHLAMYGRALSGFVGQGPALFGSTLKSE</sequence>
<proteinExistence type="predicted"/>
<keyword evidence="2" id="KW-1185">Reference proteome</keyword>
<dbReference type="Proteomes" id="UP000798662">
    <property type="component" value="Chromosome 1"/>
</dbReference>